<dbReference type="AlphaFoldDB" id="A0A183J419"/>
<proteinExistence type="predicted"/>
<dbReference type="Proteomes" id="UP000270296">
    <property type="component" value="Unassembled WGS sequence"/>
</dbReference>
<evidence type="ECO:0000313" key="1">
    <source>
        <dbReference type="EMBL" id="VDP33304.1"/>
    </source>
</evidence>
<accession>A0A183J419</accession>
<dbReference type="EMBL" id="UZAM01014327">
    <property type="protein sequence ID" value="VDP33304.1"/>
    <property type="molecule type" value="Genomic_DNA"/>
</dbReference>
<gene>
    <name evidence="1" type="ORF">SBAD_LOCUS10617</name>
</gene>
<keyword evidence="2" id="KW-1185">Reference proteome</keyword>
<dbReference type="WBParaSite" id="SBAD_0001098701-mRNA-1">
    <property type="protein sequence ID" value="SBAD_0001098701-mRNA-1"/>
    <property type="gene ID" value="SBAD_0001098701"/>
</dbReference>
<sequence>MFVELLYLIPFEYQAASRCMAIVSLDSDELSGLWLLVAFAFDLPAAMLDEDTSLPWWLVTFLNDLC</sequence>
<reference evidence="3" key="1">
    <citation type="submission" date="2016-06" db="UniProtKB">
        <authorList>
            <consortium name="WormBaseParasite"/>
        </authorList>
    </citation>
    <scope>IDENTIFICATION</scope>
</reference>
<reference evidence="1 2" key="2">
    <citation type="submission" date="2018-11" db="EMBL/GenBank/DDBJ databases">
        <authorList>
            <consortium name="Pathogen Informatics"/>
        </authorList>
    </citation>
    <scope>NUCLEOTIDE SEQUENCE [LARGE SCALE GENOMIC DNA]</scope>
</reference>
<protein>
    <submittedName>
        <fullName evidence="1 3">Uncharacterized protein</fullName>
    </submittedName>
</protein>
<name>A0A183J419_9BILA</name>
<evidence type="ECO:0000313" key="3">
    <source>
        <dbReference type="WBParaSite" id="SBAD_0001098701-mRNA-1"/>
    </source>
</evidence>
<evidence type="ECO:0000313" key="2">
    <source>
        <dbReference type="Proteomes" id="UP000270296"/>
    </source>
</evidence>
<organism evidence="3">
    <name type="scientific">Soboliphyme baturini</name>
    <dbReference type="NCBI Taxonomy" id="241478"/>
    <lineage>
        <taxon>Eukaryota</taxon>
        <taxon>Metazoa</taxon>
        <taxon>Ecdysozoa</taxon>
        <taxon>Nematoda</taxon>
        <taxon>Enoplea</taxon>
        <taxon>Dorylaimia</taxon>
        <taxon>Dioctophymatida</taxon>
        <taxon>Dioctophymatoidea</taxon>
        <taxon>Soboliphymatidae</taxon>
        <taxon>Soboliphyme</taxon>
    </lineage>
</organism>